<dbReference type="PANTHER" id="PTHR21301">
    <property type="entry name" value="REVERSE TRANSCRIPTASE"/>
    <property type="match status" value="1"/>
</dbReference>
<dbReference type="Pfam" id="PF26215">
    <property type="entry name" value="HTH_animal"/>
    <property type="match status" value="1"/>
</dbReference>
<feature type="compositionally biased region" description="Polar residues" evidence="1">
    <location>
        <begin position="78"/>
        <end position="103"/>
    </location>
</feature>
<evidence type="ECO:0000313" key="4">
    <source>
        <dbReference type="Proteomes" id="UP000663823"/>
    </source>
</evidence>
<proteinExistence type="predicted"/>
<dbReference type="EMBL" id="CAJOAX010004572">
    <property type="protein sequence ID" value="CAF3911712.1"/>
    <property type="molecule type" value="Genomic_DNA"/>
</dbReference>
<dbReference type="AlphaFoldDB" id="A0A819I6R0"/>
<accession>A0A819I6R0</accession>
<feature type="compositionally biased region" description="Basic and acidic residues" evidence="1">
    <location>
        <begin position="104"/>
        <end position="114"/>
    </location>
</feature>
<dbReference type="PANTHER" id="PTHR21301:SF10">
    <property type="entry name" value="REVERSE TRANSCRIPTASE DOMAIN-CONTAINING PROTEIN"/>
    <property type="match status" value="1"/>
</dbReference>
<feature type="region of interest" description="Disordered" evidence="1">
    <location>
        <begin position="28"/>
        <end position="151"/>
    </location>
</feature>
<comment type="caution">
    <text evidence="3">The sequence shown here is derived from an EMBL/GenBank/DDBJ whole genome shotgun (WGS) entry which is preliminary data.</text>
</comment>
<sequence>MISTNILNLKIPSQDAQGRWYETLSPTQVLTGQQQQQQQQPQEHDKEKKKKKCRGNRRAQRLRRRLRQRGIDPDTITELVNQRINPQQQHNEAIQNDRIPQSIQHKDKQHDSTVKKSIKRKRNETSSNTIDKSVSQLSISQPSPKKQKMANNEIEQVITNGTSETKHSKSKKQINHNNGDSYIPDYLKVSNRIFKKMLINSLEGAKKIVKRLNSKDKINYIRQYAYLIHRLFYVQLQESQWKYYYDIDIQENIWLGRVSKKWAAMNSMNYTYGRSKTLIIQRLKSIERQLQQVSQALQDFGNQPLPQCLSEMNPPLDFEKISAMVTAVVRKGQHKLKQQFEYNKKMLKLDSTDHLFVKNVYDFKPNKQQIRSIRNIWKAIQNKKQMKEQIEILKHRIHSNCLPPAFNLLDYTLDKVDKILSRSKQSATNDNDNQQQTILTARRLKKIGRFKYDMLELSIAAGEEKVRYYDKIVKKEKKKLLIVTNKFKKTNSDSAIFKQLMTAIEAREKHMIERANYITQQKMKSFFDEAPAMLLSLFFANTIIPLSNEQLLIINKGLKFIPPCQSHFYYPQPMEEIIEQEYNRLYAENCKNLTNYTFLTNDTRAKEFFSEMKNLLQQLYTRPLPKKLDANARYIYKMIKSMQRKLRKANITVEQTDKSKLFFFIDTQEYEEKVKNYMNKTNAYQEITSGICPLANDLHLVILLLNHLLERNEITNEQYKQMYPNLRTLELAHIYFNLKVRKPEISVRPIVVSINAPARQISSFLDQLLTSIYNYVTKDITFINSIDLIRKLKDYTEKGYLTSTTLFVTFDVTDLYTIIPRDGAIAALRRFCQKYSINGKIGNLKIDTVIKLASVVLDTNIFAYKNKYYRQIKGGAMGSPFTMVLANIYMLEWEQKLIAHQNRDHEIYGRYIDDVFMTTNLSKDEILQQLNETMKTDPNIKITITINQSLEYLDATIENNNGQLRTTIYHKSAWESYILPYESDHPRHIHANIIYTMLVRAARLCSTVEDFDMERLSTEMILLLNGYPPKFLQQHMKNFFIQHDAMSVWTELNSEAYQQLHNTLLYKPTRRELKSKVQTNGHLIQNRNNYEHKDQIYLHYTFENGPLVDFKKEYRHIWEKNYVYPGSLPDDHSILLRYIIETLFIIHDETKLNMICPIGSDVERRYGPPYNSVWCANLNYSSI</sequence>
<evidence type="ECO:0000259" key="2">
    <source>
        <dbReference type="PROSITE" id="PS50878"/>
    </source>
</evidence>
<reference evidence="3" key="1">
    <citation type="submission" date="2021-02" db="EMBL/GenBank/DDBJ databases">
        <authorList>
            <person name="Nowell W R."/>
        </authorList>
    </citation>
    <scope>NUCLEOTIDE SEQUENCE</scope>
</reference>
<feature type="compositionally biased region" description="Polar residues" evidence="1">
    <location>
        <begin position="125"/>
        <end position="151"/>
    </location>
</feature>
<evidence type="ECO:0000313" key="3">
    <source>
        <dbReference type="EMBL" id="CAF3911712.1"/>
    </source>
</evidence>
<protein>
    <recommendedName>
        <fullName evidence="2">Reverse transcriptase domain-containing protein</fullName>
    </recommendedName>
</protein>
<name>A0A819I6R0_9BILA</name>
<feature type="domain" description="Reverse transcriptase" evidence="2">
    <location>
        <begin position="718"/>
        <end position="979"/>
    </location>
</feature>
<gene>
    <name evidence="3" type="ORF">OTI717_LOCUS24334</name>
</gene>
<dbReference type="InterPro" id="IPR058912">
    <property type="entry name" value="HTH_animal"/>
</dbReference>
<organism evidence="3 4">
    <name type="scientific">Rotaria sordida</name>
    <dbReference type="NCBI Taxonomy" id="392033"/>
    <lineage>
        <taxon>Eukaryota</taxon>
        <taxon>Metazoa</taxon>
        <taxon>Spiralia</taxon>
        <taxon>Gnathifera</taxon>
        <taxon>Rotifera</taxon>
        <taxon>Eurotatoria</taxon>
        <taxon>Bdelloidea</taxon>
        <taxon>Philodinida</taxon>
        <taxon>Philodinidae</taxon>
        <taxon>Rotaria</taxon>
    </lineage>
</organism>
<dbReference type="PROSITE" id="PS50878">
    <property type="entry name" value="RT_POL"/>
    <property type="match status" value="1"/>
</dbReference>
<evidence type="ECO:0000256" key="1">
    <source>
        <dbReference type="SAM" id="MobiDB-lite"/>
    </source>
</evidence>
<dbReference type="Proteomes" id="UP000663823">
    <property type="component" value="Unassembled WGS sequence"/>
</dbReference>
<feature type="compositionally biased region" description="Basic residues" evidence="1">
    <location>
        <begin position="47"/>
        <end position="68"/>
    </location>
</feature>
<dbReference type="InterPro" id="IPR000477">
    <property type="entry name" value="RT_dom"/>
</dbReference>